<dbReference type="InterPro" id="IPR023908">
    <property type="entry name" value="xxxLxxG_rpt"/>
</dbReference>
<dbReference type="NCBIfam" id="TIGR03057">
    <property type="entry name" value="xxxLxxG_by_4"/>
    <property type="match status" value="1"/>
</dbReference>
<dbReference type="Gene3D" id="1.10.287.950">
    <property type="entry name" value="Methyl-accepting chemotaxis protein"/>
    <property type="match status" value="1"/>
</dbReference>
<dbReference type="EMBL" id="FQZG01000015">
    <property type="protein sequence ID" value="SHI79556.1"/>
    <property type="molecule type" value="Genomic_DNA"/>
</dbReference>
<evidence type="ECO:0000313" key="3">
    <source>
        <dbReference type="Proteomes" id="UP000184512"/>
    </source>
</evidence>
<dbReference type="RefSeq" id="WP_073186517.1">
    <property type="nucleotide sequence ID" value="NZ_FQZG01000015.1"/>
</dbReference>
<organism evidence="2 3">
    <name type="scientific">Tessaracoccus bendigoensis DSM 12906</name>
    <dbReference type="NCBI Taxonomy" id="1123357"/>
    <lineage>
        <taxon>Bacteria</taxon>
        <taxon>Bacillati</taxon>
        <taxon>Actinomycetota</taxon>
        <taxon>Actinomycetes</taxon>
        <taxon>Propionibacteriales</taxon>
        <taxon>Propionibacteriaceae</taxon>
        <taxon>Tessaracoccus</taxon>
    </lineage>
</organism>
<evidence type="ECO:0000256" key="1">
    <source>
        <dbReference type="SAM" id="SignalP"/>
    </source>
</evidence>
<dbReference type="STRING" id="1123357.SAMN02745244_01079"/>
<feature type="signal peptide" evidence="1">
    <location>
        <begin position="1"/>
        <end position="21"/>
    </location>
</feature>
<dbReference type="AlphaFoldDB" id="A0A1M6E242"/>
<sequence>MKRIFAVLLCVAVLAISPAKAAPPSTPAPGAPIATSLQPKEEVVYAHLAGDGAVSRVFVVNAFRDSDGGILDFGDYKNVVNLSNSDEILLDGDTVEVGAAEGDFYYQGEAASVEMPWLIGIRYVLDGRRVSADELRGGSGPLAIEVSVRRNDAADPVFFDNYMLQVSVNLDSRYFRSIASDGATIASNGTTQVVNLTSLPGKETDFVINAVAENAHVGQVQIAGLPFEMMMDLPDPAEYVGDLVELQDAIALLADGVGQFTSGVGQLDDATDQLSAGATSLADGAHTVANGFDRLAAGRGEFDTGLRRYNAGVQEFADGMSQLTHGLGAFTGGIEQLADGSSQLASGLDTYSAGVGRFGTGLNQASGGSSELAAGVEDLSDGLRQLTDQGKYADPNLVGGSAQILEALVSLDAALSFPLTEEELGLLIDLLQTLSNSLDEIAKSVDETDFDAFMALLRDALDRFDGSVSEIEQIAQRLQDGDTVAADLGIDVTGNPEAAALLAYMADQGRQLDGASAELREVRASLDGLDPLIEGLLTAMEQLRNEFDTVRTLISRINDAVQAILVEDLQELAEGLKLLSSNYATFHKGLVAYVDGVEQAYLGVGGDPGLLSGARDLSEGLGQLADSGGDLAEGAAALADGARQLDDGIGALRDGADQFAGQGGAIVDGVDQLAAGGDALVSGHGQLLAGDAQLGSGLHQFASGTDEFADGVRQYSWGLGVLVDGGGELSDGASTLRDETSDMDQQMADRMDEAMADFLPSEFTLVSAVDERNTGIERVQFVYLIDAQVEPAPESAEVDDDSDKTIWDRFLDIFR</sequence>
<keyword evidence="3" id="KW-1185">Reference proteome</keyword>
<dbReference type="SUPFAM" id="SSF101967">
    <property type="entry name" value="Adhesin YadA, collagen-binding domain"/>
    <property type="match status" value="2"/>
</dbReference>
<gene>
    <name evidence="2" type="ORF">SAMN02745244_01079</name>
</gene>
<accession>A0A1M6E242</accession>
<dbReference type="InterPro" id="IPR011049">
    <property type="entry name" value="Serralysin-like_metalloprot_C"/>
</dbReference>
<evidence type="ECO:0000313" key="2">
    <source>
        <dbReference type="EMBL" id="SHI79556.1"/>
    </source>
</evidence>
<feature type="chain" id="PRO_5012657911" evidence="1">
    <location>
        <begin position="22"/>
        <end position="815"/>
    </location>
</feature>
<dbReference type="Proteomes" id="UP000184512">
    <property type="component" value="Unassembled WGS sequence"/>
</dbReference>
<dbReference type="OrthoDB" id="9815841at2"/>
<keyword evidence="1" id="KW-0732">Signal</keyword>
<proteinExistence type="predicted"/>
<reference evidence="2 3" key="1">
    <citation type="submission" date="2016-11" db="EMBL/GenBank/DDBJ databases">
        <authorList>
            <person name="Jaros S."/>
            <person name="Januszkiewicz K."/>
            <person name="Wedrychowicz H."/>
        </authorList>
    </citation>
    <scope>NUCLEOTIDE SEQUENCE [LARGE SCALE GENOMIC DNA]</scope>
    <source>
        <strain evidence="2 3">DSM 12906</strain>
    </source>
</reference>
<protein>
    <submittedName>
        <fullName evidence="2">X-X-X-Leu-X-X-Gly heptad repeat-containing protein</fullName>
    </submittedName>
</protein>
<name>A0A1M6E242_9ACTN</name>